<evidence type="ECO:0000313" key="2">
    <source>
        <dbReference type="EMBL" id="SHE54780.1"/>
    </source>
</evidence>
<dbReference type="Proteomes" id="UP000184108">
    <property type="component" value="Unassembled WGS sequence"/>
</dbReference>
<dbReference type="InterPro" id="IPR000182">
    <property type="entry name" value="GNAT_dom"/>
</dbReference>
<reference evidence="3" key="1">
    <citation type="submission" date="2016-11" db="EMBL/GenBank/DDBJ databases">
        <authorList>
            <person name="Varghese N."/>
            <person name="Submissions S."/>
        </authorList>
    </citation>
    <scope>NUCLEOTIDE SEQUENCE [LARGE SCALE GENOMIC DNA]</scope>
    <source>
        <strain evidence="3">YR203</strain>
    </source>
</reference>
<protein>
    <submittedName>
        <fullName evidence="2">FR47-like protein</fullName>
    </submittedName>
</protein>
<dbReference type="Pfam" id="PF08445">
    <property type="entry name" value="FR47"/>
    <property type="match status" value="1"/>
</dbReference>
<dbReference type="EMBL" id="FQVE01000001">
    <property type="protein sequence ID" value="SHE54780.1"/>
    <property type="molecule type" value="Genomic_DNA"/>
</dbReference>
<evidence type="ECO:0000313" key="3">
    <source>
        <dbReference type="Proteomes" id="UP000184108"/>
    </source>
</evidence>
<dbReference type="PROSITE" id="PS51186">
    <property type="entry name" value="GNAT"/>
    <property type="match status" value="1"/>
</dbReference>
<dbReference type="GO" id="GO:0016747">
    <property type="term" value="F:acyltransferase activity, transferring groups other than amino-acyl groups"/>
    <property type="evidence" value="ECO:0007669"/>
    <property type="project" value="InterPro"/>
</dbReference>
<name>A0A1M4UDY6_9FLAO</name>
<dbReference type="AlphaFoldDB" id="A0A1M4UDY6"/>
<dbReference type="SUPFAM" id="SSF55729">
    <property type="entry name" value="Acyl-CoA N-acyltransferases (Nat)"/>
    <property type="match status" value="1"/>
</dbReference>
<accession>A0A1M4UDY6</accession>
<sequence length="221" mass="25371">MYEKLDNPVYHSLNEYHKKFCFNLGDTKFYNPEVASFGGAAELSREKDITEYAKICDDFLIFGARPDLGNLKTELSQLVCDQYVLENPVPFDLTEDITELKEENYEELLAFVMKFYPYYFKARTPELGRYFGIFKENKLVAVTGERMQMNDMTEVSAVITHTDHLGKGLARQLVAFVSGKIFADGKTPFLHVAETNTGAKKLYEKLGFMHRGTINLWGVKR</sequence>
<gene>
    <name evidence="2" type="ORF">SAMN02787073_0602</name>
</gene>
<dbReference type="Gene3D" id="3.40.630.30">
    <property type="match status" value="1"/>
</dbReference>
<dbReference type="RefSeq" id="WP_073170880.1">
    <property type="nucleotide sequence ID" value="NZ_FQVE01000001.1"/>
</dbReference>
<proteinExistence type="predicted"/>
<organism evidence="2 3">
    <name type="scientific">Chryseobacterium vrystaatense</name>
    <dbReference type="NCBI Taxonomy" id="307480"/>
    <lineage>
        <taxon>Bacteria</taxon>
        <taxon>Pseudomonadati</taxon>
        <taxon>Bacteroidota</taxon>
        <taxon>Flavobacteriia</taxon>
        <taxon>Flavobacteriales</taxon>
        <taxon>Weeksellaceae</taxon>
        <taxon>Chryseobacterium group</taxon>
        <taxon>Chryseobacterium</taxon>
    </lineage>
</organism>
<evidence type="ECO:0000259" key="1">
    <source>
        <dbReference type="PROSITE" id="PS51186"/>
    </source>
</evidence>
<dbReference type="InterPro" id="IPR016181">
    <property type="entry name" value="Acyl_CoA_acyltransferase"/>
</dbReference>
<feature type="domain" description="N-acetyltransferase" evidence="1">
    <location>
        <begin position="95"/>
        <end position="221"/>
    </location>
</feature>
<dbReference type="InterPro" id="IPR013653">
    <property type="entry name" value="GCN5-like_dom"/>
</dbReference>